<dbReference type="GO" id="GO:0000447">
    <property type="term" value="P:endonucleolytic cleavage in ITS1 to separate SSU-rRNA from 5.8S rRNA and LSU-rRNA from tricistronic rRNA transcript (SSU-rRNA, 5.8S rRNA, LSU-rRNA)"/>
    <property type="evidence" value="ECO:0007669"/>
    <property type="project" value="TreeGrafter"/>
</dbReference>
<dbReference type="OMA" id="MQQYIKV"/>
<dbReference type="Proteomes" id="UP000038009">
    <property type="component" value="Unassembled WGS sequence"/>
</dbReference>
<dbReference type="InterPro" id="IPR011989">
    <property type="entry name" value="ARM-like"/>
</dbReference>
<dbReference type="AlphaFoldDB" id="A0A0N1I4K4"/>
<feature type="region of interest" description="Disordered" evidence="1">
    <location>
        <begin position="1"/>
        <end position="44"/>
    </location>
</feature>
<protein>
    <submittedName>
        <fullName evidence="2">Uncharacterized protein</fullName>
    </submittedName>
</protein>
<comment type="caution">
    <text evidence="2">The sequence shown here is derived from an EMBL/GenBank/DDBJ whole genome shotgun (WGS) entry which is preliminary data.</text>
</comment>
<dbReference type="PANTHER" id="PTHR13102:SF0">
    <property type="entry name" value="NUCLEOLAR PROTEIN 9"/>
    <property type="match status" value="1"/>
</dbReference>
<evidence type="ECO:0000313" key="3">
    <source>
        <dbReference type="Proteomes" id="UP000038009"/>
    </source>
</evidence>
<dbReference type="InterPro" id="IPR040000">
    <property type="entry name" value="NOP9"/>
</dbReference>
<dbReference type="GO" id="GO:0000480">
    <property type="term" value="P:endonucleolytic cleavage in 5'-ETS of tricistronic rRNA transcript (SSU-rRNA, 5.8S rRNA, LSU-rRNA)"/>
    <property type="evidence" value="ECO:0007669"/>
    <property type="project" value="TreeGrafter"/>
</dbReference>
<dbReference type="GO" id="GO:0030688">
    <property type="term" value="C:preribosome, small subunit precursor"/>
    <property type="evidence" value="ECO:0007669"/>
    <property type="project" value="TreeGrafter"/>
</dbReference>
<name>A0A0N1I4K4_LEPSE</name>
<feature type="region of interest" description="Disordered" evidence="1">
    <location>
        <begin position="356"/>
        <end position="384"/>
    </location>
</feature>
<evidence type="ECO:0000256" key="1">
    <source>
        <dbReference type="SAM" id="MobiDB-lite"/>
    </source>
</evidence>
<gene>
    <name evidence="2" type="ORF">ABL78_5612</name>
</gene>
<dbReference type="InterPro" id="IPR016024">
    <property type="entry name" value="ARM-type_fold"/>
</dbReference>
<sequence>MPPGAQWGKRPRSSDGDEPFVRFSELSPAAKMERRREERAEKKERDRTLAYFKSVQRALEEQRGGGGDAGALASVVDGFFSELLKLLKADSTFYILRNGTACRVVELALTNALLLHVKSLLYVFLGHVCDLMISPVASFTLETLLASLSQGLSALGETSLDDLEAELTEGGVGIHTGSGVPSSATLLRSMTEELCEHAEDLIIHDVGGRALRSVVLMLGGRSIRQAPQPLHPVALPQILGTLAEAVVKALEEGYGREYNTASPAESWMAAVQTPVTSLVVQSLLRVSCEGGAVDKCVRQRIENLSYKGRPLLHHLLNDPLGCHVFQSYVQVPPPAAVVEAGDTAVARATAAAATAASPPLPAPSALKKPERAGQSSESLEGGEEDRLLVPGGAESCCWSRAAELVLVELDNLLQPSSGLVAQAGYVLQDLVLYAPATLHLQWLWRRLLSPRLLLLFDVPALTAVLLQMVKRCAFEGVLLTPPTPTGIAAQLGDASGSDAVHTAATAGNEVIHHGTMLPADVLTMLRKEAAQYIRYSPVPIAFQSAVCARICELAKQRATKGAVQYLLVDGALSEKGCEVARYLMHLHPSASTLLQRTLDKLQRADLMTMVSCQKGSQFMQQYIKVAALAAPKSAAGDTDVDAKSPLMRLFRRLQSSLSTLIYDKYAAFMVEMLYECAPLGVKEALVKSLVPIYQDMRKLNLPGAGAAAAANDSGAEHEQQEPSTVEEGEATVGAGVAPPPSPQQQRFIAYKVMSKCCVEQYVHRKEDWTKLAMRQCHVQQLLRRMSLND</sequence>
<dbReference type="GO" id="GO:0030686">
    <property type="term" value="C:90S preribosome"/>
    <property type="evidence" value="ECO:0007669"/>
    <property type="project" value="TreeGrafter"/>
</dbReference>
<proteinExistence type="predicted"/>
<dbReference type="GO" id="GO:0005730">
    <property type="term" value="C:nucleolus"/>
    <property type="evidence" value="ECO:0007669"/>
    <property type="project" value="TreeGrafter"/>
</dbReference>
<dbReference type="SUPFAM" id="SSF48371">
    <property type="entry name" value="ARM repeat"/>
    <property type="match status" value="1"/>
</dbReference>
<feature type="region of interest" description="Disordered" evidence="1">
    <location>
        <begin position="708"/>
        <end position="740"/>
    </location>
</feature>
<dbReference type="PANTHER" id="PTHR13102">
    <property type="entry name" value="NUCLEOLAR PROTEIN 9"/>
    <property type="match status" value="1"/>
</dbReference>
<evidence type="ECO:0000313" key="2">
    <source>
        <dbReference type="EMBL" id="KPI85330.1"/>
    </source>
</evidence>
<dbReference type="Gene3D" id="1.25.10.10">
    <property type="entry name" value="Leucine-rich Repeat Variant"/>
    <property type="match status" value="1"/>
</dbReference>
<keyword evidence="3" id="KW-1185">Reference proteome</keyword>
<dbReference type="OrthoDB" id="272137at2759"/>
<reference evidence="2 3" key="1">
    <citation type="journal article" date="2015" name="PLoS Pathog.">
        <title>Leptomonas seymouri: Adaptations to the Dixenous Life Cycle Analyzed by Genome Sequencing, Transcriptome Profiling and Co-infection with Leishmania donovani.</title>
        <authorList>
            <person name="Kraeva N."/>
            <person name="Butenko A."/>
            <person name="Hlavacova J."/>
            <person name="Kostygov A."/>
            <person name="Myskova J."/>
            <person name="Grybchuk D."/>
            <person name="Lestinova T."/>
            <person name="Votypka J."/>
            <person name="Volf P."/>
            <person name="Opperdoes F."/>
            <person name="Flegontov P."/>
            <person name="Lukes J."/>
            <person name="Yurchenko V."/>
        </authorList>
    </citation>
    <scope>NUCLEOTIDE SEQUENCE [LARGE SCALE GENOMIC DNA]</scope>
    <source>
        <strain evidence="2 3">ATCC 30220</strain>
    </source>
</reference>
<accession>A0A0N1I4K4</accession>
<dbReference type="GO" id="GO:0003723">
    <property type="term" value="F:RNA binding"/>
    <property type="evidence" value="ECO:0007669"/>
    <property type="project" value="InterPro"/>
</dbReference>
<dbReference type="VEuPathDB" id="TriTrypDB:Lsey_0194_0080"/>
<dbReference type="EMBL" id="LJSK01000194">
    <property type="protein sequence ID" value="KPI85330.1"/>
    <property type="molecule type" value="Genomic_DNA"/>
</dbReference>
<dbReference type="GO" id="GO:0000472">
    <property type="term" value="P:endonucleolytic cleavage to generate mature 5'-end of SSU-rRNA from (SSU-rRNA, 5.8S rRNA, LSU-rRNA)"/>
    <property type="evidence" value="ECO:0007669"/>
    <property type="project" value="TreeGrafter"/>
</dbReference>
<dbReference type="GO" id="GO:0000056">
    <property type="term" value="P:ribosomal small subunit export from nucleus"/>
    <property type="evidence" value="ECO:0007669"/>
    <property type="project" value="TreeGrafter"/>
</dbReference>
<organism evidence="2 3">
    <name type="scientific">Leptomonas seymouri</name>
    <dbReference type="NCBI Taxonomy" id="5684"/>
    <lineage>
        <taxon>Eukaryota</taxon>
        <taxon>Discoba</taxon>
        <taxon>Euglenozoa</taxon>
        <taxon>Kinetoplastea</taxon>
        <taxon>Metakinetoplastina</taxon>
        <taxon>Trypanosomatida</taxon>
        <taxon>Trypanosomatidae</taxon>
        <taxon>Leishmaniinae</taxon>
        <taxon>Leptomonas</taxon>
    </lineage>
</organism>
<feature type="compositionally biased region" description="Basic and acidic residues" evidence="1">
    <location>
        <begin position="31"/>
        <end position="44"/>
    </location>
</feature>